<protein>
    <submittedName>
        <fullName evidence="3">ABC transporter ATP-binding protein</fullName>
    </submittedName>
</protein>
<sequence length="382" mass="41577">MSLSPNTSLYALNKKRLRAERTPPSLKIEGLRLTVESVPFDLTLTKGEILTAFGTTPFVLSTFLEQLAGFAPLIDGKIFLHDEDVSSLPLGKRKIGLINQHTPLFPHMNVHENIAFAFQATGQNKSEAFDAANRMLSLVGLDGHGHAHTKSLSSEETLRTLLARALACSPKLLLIDDPYFSLPLHTTRQFTSLLIKLSRALDLTIVQTTSHREDALRAGGKIAFFNHEALLQHDTAAVLYDRPAAIEIATIFGEANALTGQILGIGDDIASIQLACGGVVEAFVSSERLHKGDECIVCIRPDQISPFFGSRPLNFDEDTSSPVNGVLIESIHLGDHIKMRVRTPDGTEIDLHRPPIQSQQIPSNGSSVQLAWMAGNATAFPP</sequence>
<dbReference type="GO" id="GO:0022857">
    <property type="term" value="F:transmembrane transporter activity"/>
    <property type="evidence" value="ECO:0007669"/>
    <property type="project" value="InterPro"/>
</dbReference>
<dbReference type="Gene3D" id="3.40.50.300">
    <property type="entry name" value="P-loop containing nucleotide triphosphate hydrolases"/>
    <property type="match status" value="1"/>
</dbReference>
<feature type="domain" description="ABC transporter" evidence="2">
    <location>
        <begin position="17"/>
        <end position="252"/>
    </location>
</feature>
<accession>A0A4Y6UL92</accession>
<dbReference type="Proteomes" id="UP000316313">
    <property type="component" value="Chromosome"/>
</dbReference>
<dbReference type="GO" id="GO:0005524">
    <property type="term" value="F:ATP binding"/>
    <property type="evidence" value="ECO:0007669"/>
    <property type="project" value="UniProtKB-KW"/>
</dbReference>
<gene>
    <name evidence="3" type="ORF">E3D00_05970</name>
</gene>
<keyword evidence="3" id="KW-0067">ATP-binding</keyword>
<dbReference type="AlphaFoldDB" id="A0A4Y6UL92"/>
<dbReference type="InterPro" id="IPR050093">
    <property type="entry name" value="ABC_SmlMolc_Importer"/>
</dbReference>
<evidence type="ECO:0000313" key="3">
    <source>
        <dbReference type="EMBL" id="QDH17161.1"/>
    </source>
</evidence>
<dbReference type="EMBL" id="CP038141">
    <property type="protein sequence ID" value="QDH17161.1"/>
    <property type="molecule type" value="Genomic_DNA"/>
</dbReference>
<dbReference type="PROSITE" id="PS50893">
    <property type="entry name" value="ABC_TRANSPORTER_2"/>
    <property type="match status" value="1"/>
</dbReference>
<dbReference type="GO" id="GO:0043190">
    <property type="term" value="C:ATP-binding cassette (ABC) transporter complex"/>
    <property type="evidence" value="ECO:0007669"/>
    <property type="project" value="InterPro"/>
</dbReference>
<dbReference type="SUPFAM" id="SSF52540">
    <property type="entry name" value="P-loop containing nucleoside triphosphate hydrolases"/>
    <property type="match status" value="1"/>
</dbReference>
<organism evidence="3 4">
    <name type="scientific">Swingsia samuiensis</name>
    <dbReference type="NCBI Taxonomy" id="1293412"/>
    <lineage>
        <taxon>Bacteria</taxon>
        <taxon>Pseudomonadati</taxon>
        <taxon>Pseudomonadota</taxon>
        <taxon>Alphaproteobacteria</taxon>
        <taxon>Acetobacterales</taxon>
        <taxon>Acetobacteraceae</taxon>
        <taxon>Swingsia</taxon>
    </lineage>
</organism>
<dbReference type="PANTHER" id="PTHR42781:SF4">
    <property type="entry name" value="SPERMIDINE_PUTRESCINE IMPORT ATP-BINDING PROTEIN POTA"/>
    <property type="match status" value="1"/>
</dbReference>
<keyword evidence="4" id="KW-1185">Reference proteome</keyword>
<dbReference type="InterPro" id="IPR008995">
    <property type="entry name" value="Mo/tungstate-bd_C_term_dom"/>
</dbReference>
<dbReference type="GO" id="GO:0016887">
    <property type="term" value="F:ATP hydrolysis activity"/>
    <property type="evidence" value="ECO:0007669"/>
    <property type="project" value="InterPro"/>
</dbReference>
<dbReference type="InterPro" id="IPR013611">
    <property type="entry name" value="Transp-assoc_OB_typ2"/>
</dbReference>
<evidence type="ECO:0000313" key="4">
    <source>
        <dbReference type="Proteomes" id="UP000316313"/>
    </source>
</evidence>
<dbReference type="InterPro" id="IPR027417">
    <property type="entry name" value="P-loop_NTPase"/>
</dbReference>
<name>A0A4Y6UL92_9PROT</name>
<evidence type="ECO:0000256" key="1">
    <source>
        <dbReference type="ARBA" id="ARBA00022448"/>
    </source>
</evidence>
<keyword evidence="1" id="KW-0813">Transport</keyword>
<proteinExistence type="predicted"/>
<dbReference type="Pfam" id="PF00005">
    <property type="entry name" value="ABC_tran"/>
    <property type="match status" value="1"/>
</dbReference>
<reference evidence="3 4" key="1">
    <citation type="submission" date="2019-03" db="EMBL/GenBank/DDBJ databases">
        <title>The complete genome sequence of Swingsia samuiensis NBRC107927(T).</title>
        <authorList>
            <person name="Chua K.-O."/>
            <person name="Chan K.-G."/>
            <person name="See-Too W.-S."/>
        </authorList>
    </citation>
    <scope>NUCLEOTIDE SEQUENCE [LARGE SCALE GENOMIC DNA]</scope>
    <source>
        <strain evidence="3 4">AH83</strain>
    </source>
</reference>
<keyword evidence="3" id="KW-0547">Nucleotide-binding</keyword>
<dbReference type="Pfam" id="PF08402">
    <property type="entry name" value="TOBE_2"/>
    <property type="match status" value="1"/>
</dbReference>
<dbReference type="SUPFAM" id="SSF50331">
    <property type="entry name" value="MOP-like"/>
    <property type="match status" value="1"/>
</dbReference>
<dbReference type="RefSeq" id="WP_141460837.1">
    <property type="nucleotide sequence ID" value="NZ_CP038141.1"/>
</dbReference>
<dbReference type="KEGG" id="ssam:E3D00_05970"/>
<dbReference type="OrthoDB" id="7280760at2"/>
<evidence type="ECO:0000259" key="2">
    <source>
        <dbReference type="PROSITE" id="PS50893"/>
    </source>
</evidence>
<dbReference type="PANTHER" id="PTHR42781">
    <property type="entry name" value="SPERMIDINE/PUTRESCINE IMPORT ATP-BINDING PROTEIN POTA"/>
    <property type="match status" value="1"/>
</dbReference>
<dbReference type="InterPro" id="IPR003439">
    <property type="entry name" value="ABC_transporter-like_ATP-bd"/>
</dbReference>